<dbReference type="PROSITE" id="PS51779">
    <property type="entry name" value="POTRA"/>
    <property type="match status" value="1"/>
</dbReference>
<dbReference type="InterPro" id="IPR013685">
    <property type="entry name" value="POTRA_FtsQ_type"/>
</dbReference>
<evidence type="ECO:0000256" key="1">
    <source>
        <dbReference type="ARBA" id="ARBA00004370"/>
    </source>
</evidence>
<dbReference type="InterPro" id="IPR034746">
    <property type="entry name" value="POTRA"/>
</dbReference>
<dbReference type="InterPro" id="IPR026579">
    <property type="entry name" value="FtsQ"/>
</dbReference>
<evidence type="ECO:0000256" key="6">
    <source>
        <dbReference type="ARBA" id="ARBA00022989"/>
    </source>
</evidence>
<keyword evidence="2 9" id="KW-1003">Cell membrane</keyword>
<keyword evidence="6 9" id="KW-1133">Transmembrane helix</keyword>
<evidence type="ECO:0000256" key="7">
    <source>
        <dbReference type="ARBA" id="ARBA00023136"/>
    </source>
</evidence>
<evidence type="ECO:0000313" key="12">
    <source>
        <dbReference type="Proteomes" id="UP001143372"/>
    </source>
</evidence>
<name>A0A9W6MUI1_9HYPH</name>
<dbReference type="InterPro" id="IPR045335">
    <property type="entry name" value="FtsQ_C_sf"/>
</dbReference>
<dbReference type="Gene3D" id="3.10.20.310">
    <property type="entry name" value="membrane protein fhac"/>
    <property type="match status" value="1"/>
</dbReference>
<dbReference type="Proteomes" id="UP001143372">
    <property type="component" value="Unassembled WGS sequence"/>
</dbReference>
<comment type="caution">
    <text evidence="11">The sequence shown here is derived from an EMBL/GenBank/DDBJ whole genome shotgun (WGS) entry which is preliminary data.</text>
</comment>
<feature type="transmembrane region" description="Helical" evidence="9">
    <location>
        <begin position="80"/>
        <end position="98"/>
    </location>
</feature>
<evidence type="ECO:0000256" key="2">
    <source>
        <dbReference type="ARBA" id="ARBA00022475"/>
    </source>
</evidence>
<organism evidence="11 12">
    <name type="scientific">Hansschlegelia plantiphila</name>
    <dbReference type="NCBI Taxonomy" id="374655"/>
    <lineage>
        <taxon>Bacteria</taxon>
        <taxon>Pseudomonadati</taxon>
        <taxon>Pseudomonadota</taxon>
        <taxon>Alphaproteobacteria</taxon>
        <taxon>Hyphomicrobiales</taxon>
        <taxon>Methylopilaceae</taxon>
        <taxon>Hansschlegelia</taxon>
    </lineage>
</organism>
<dbReference type="AlphaFoldDB" id="A0A9W6MUI1"/>
<evidence type="ECO:0000256" key="9">
    <source>
        <dbReference type="HAMAP-Rule" id="MF_00911"/>
    </source>
</evidence>
<comment type="function">
    <text evidence="9">Essential cell division protein.</text>
</comment>
<sequence>MASGGRLLRSLEEPLAPAVRIRAERDRPTLVYKTDPNMRATHDSVRQPRPDLDDVDEVIGASRWSSFRFKLERVARKRRVGLALTAAFFAGTGVLGMIDGGHWPVVRAELLNLHVTAANAFGFRVVAVQTEGQSALTDDEVLLALGVKDDTALPFLDVKAARERLMENPLVEDAAVRKLYPDRVTVHLVERKPFALWQHDGKVQILAADGTAIDEFRDSRFAHLPLVVGPAANEKAQALLDALDAAPKIKAQTYAAVLVAERRWNLRLRSGVEVKLPESGFAPALARLEVLQERDDILSRWIAVVDLRSPARTVVQLSPEAASIMADADKAAAKARKKAGQT</sequence>
<evidence type="ECO:0000259" key="10">
    <source>
        <dbReference type="PROSITE" id="PS51779"/>
    </source>
</evidence>
<dbReference type="Pfam" id="PF08478">
    <property type="entry name" value="POTRA_1"/>
    <property type="match status" value="1"/>
</dbReference>
<dbReference type="InterPro" id="IPR005548">
    <property type="entry name" value="Cell_div_FtsQ/DivIB_C"/>
</dbReference>
<proteinExistence type="inferred from homology"/>
<keyword evidence="7 9" id="KW-0472">Membrane</keyword>
<dbReference type="HAMAP" id="MF_00911">
    <property type="entry name" value="FtsQ_subfam"/>
    <property type="match status" value="1"/>
</dbReference>
<dbReference type="Pfam" id="PF03799">
    <property type="entry name" value="FtsQ_DivIB_C"/>
    <property type="match status" value="1"/>
</dbReference>
<dbReference type="GO" id="GO:0032153">
    <property type="term" value="C:cell division site"/>
    <property type="evidence" value="ECO:0007669"/>
    <property type="project" value="UniProtKB-UniRule"/>
</dbReference>
<dbReference type="PANTHER" id="PTHR35851:SF1">
    <property type="entry name" value="CELL DIVISION PROTEIN FTSQ"/>
    <property type="match status" value="1"/>
</dbReference>
<dbReference type="GO" id="GO:0043093">
    <property type="term" value="P:FtsZ-dependent cytokinesis"/>
    <property type="evidence" value="ECO:0007669"/>
    <property type="project" value="UniProtKB-UniRule"/>
</dbReference>
<gene>
    <name evidence="9" type="primary">ftsQ</name>
    <name evidence="11" type="ORF">GCM10008179_04890</name>
</gene>
<dbReference type="GO" id="GO:0090529">
    <property type="term" value="P:cell septum assembly"/>
    <property type="evidence" value="ECO:0007669"/>
    <property type="project" value="InterPro"/>
</dbReference>
<dbReference type="Gene3D" id="3.40.50.11690">
    <property type="entry name" value="Cell division protein FtsQ/DivIB"/>
    <property type="match status" value="1"/>
</dbReference>
<dbReference type="GO" id="GO:0005886">
    <property type="term" value="C:plasma membrane"/>
    <property type="evidence" value="ECO:0007669"/>
    <property type="project" value="UniProtKB-SubCell"/>
</dbReference>
<keyword evidence="4 9" id="KW-0132">Cell division</keyword>
<evidence type="ECO:0000256" key="5">
    <source>
        <dbReference type="ARBA" id="ARBA00022692"/>
    </source>
</evidence>
<reference evidence="11" key="1">
    <citation type="journal article" date="2014" name="Int. J. Syst. Evol. Microbiol.">
        <title>Complete genome sequence of Corynebacterium casei LMG S-19264T (=DSM 44701T), isolated from a smear-ripened cheese.</title>
        <authorList>
            <consortium name="US DOE Joint Genome Institute (JGI-PGF)"/>
            <person name="Walter F."/>
            <person name="Albersmeier A."/>
            <person name="Kalinowski J."/>
            <person name="Ruckert C."/>
        </authorList>
    </citation>
    <scope>NUCLEOTIDE SEQUENCE</scope>
    <source>
        <strain evidence="11">VKM B-2347</strain>
    </source>
</reference>
<protein>
    <recommendedName>
        <fullName evidence="9">Cell division protein FtsQ</fullName>
    </recommendedName>
</protein>
<dbReference type="PANTHER" id="PTHR35851">
    <property type="entry name" value="CELL DIVISION PROTEIN FTSQ"/>
    <property type="match status" value="1"/>
</dbReference>
<accession>A0A9W6MUI1</accession>
<reference evidence="11" key="2">
    <citation type="submission" date="2023-01" db="EMBL/GenBank/DDBJ databases">
        <authorList>
            <person name="Sun Q."/>
            <person name="Evtushenko L."/>
        </authorList>
    </citation>
    <scope>NUCLEOTIDE SEQUENCE</scope>
    <source>
        <strain evidence="11">VKM B-2347</strain>
    </source>
</reference>
<keyword evidence="5 9" id="KW-0812">Transmembrane</keyword>
<evidence type="ECO:0000256" key="4">
    <source>
        <dbReference type="ARBA" id="ARBA00022618"/>
    </source>
</evidence>
<keyword evidence="8 9" id="KW-0131">Cell cycle</keyword>
<keyword evidence="3 9" id="KW-0997">Cell inner membrane</keyword>
<dbReference type="EMBL" id="BSFI01000002">
    <property type="protein sequence ID" value="GLK66851.1"/>
    <property type="molecule type" value="Genomic_DNA"/>
</dbReference>
<keyword evidence="12" id="KW-1185">Reference proteome</keyword>
<evidence type="ECO:0000256" key="3">
    <source>
        <dbReference type="ARBA" id="ARBA00022519"/>
    </source>
</evidence>
<evidence type="ECO:0000256" key="8">
    <source>
        <dbReference type="ARBA" id="ARBA00023306"/>
    </source>
</evidence>
<feature type="domain" description="POTRA" evidence="10">
    <location>
        <begin position="123"/>
        <end position="191"/>
    </location>
</feature>
<evidence type="ECO:0000313" key="11">
    <source>
        <dbReference type="EMBL" id="GLK66851.1"/>
    </source>
</evidence>
<comment type="subcellular location">
    <subcellularLocation>
        <location evidence="9">Cell inner membrane</location>
        <topology evidence="9">Single-pass type II membrane protein</topology>
    </subcellularLocation>
    <subcellularLocation>
        <location evidence="1">Membrane</location>
    </subcellularLocation>
    <text evidence="9">Localizes to the division septum.</text>
</comment>
<comment type="similarity">
    <text evidence="9">Belongs to the FtsQ/DivIB family. FtsQ subfamily.</text>
</comment>